<dbReference type="AlphaFoldDB" id="A0A4Y6UUD6"/>
<dbReference type="OrthoDB" id="4547336at2"/>
<evidence type="ECO:0000313" key="2">
    <source>
        <dbReference type="EMBL" id="QDH20178.1"/>
    </source>
</evidence>
<reference evidence="2 3" key="1">
    <citation type="submission" date="2019-06" db="EMBL/GenBank/DDBJ databases">
        <title>Saccharibacillus brassicae sp. nov., an endophytic bacterium isolated from Chinese cabbage seeds (Brassica pekinensis).</title>
        <authorList>
            <person name="Jiang L."/>
            <person name="Lee J."/>
            <person name="Kim S.W."/>
        </authorList>
    </citation>
    <scope>NUCLEOTIDE SEQUENCE [LARGE SCALE GENOMIC DNA]</scope>
    <source>
        <strain evidence="3">KCTC 43072 / ATSA2</strain>
    </source>
</reference>
<dbReference type="InterPro" id="IPR038469">
    <property type="entry name" value="tRNAHis_GuaTrfase_Thg1_sf"/>
</dbReference>
<dbReference type="EMBL" id="CP041217">
    <property type="protein sequence ID" value="QDH20178.1"/>
    <property type="molecule type" value="Genomic_DNA"/>
</dbReference>
<dbReference type="Gene3D" id="3.30.70.3000">
    <property type="match status" value="1"/>
</dbReference>
<accession>A0A4Y6UUD6</accession>
<dbReference type="Proteomes" id="UP000316968">
    <property type="component" value="Chromosome"/>
</dbReference>
<feature type="domain" description="tRNAHis guanylyltransferase catalytic" evidence="1">
    <location>
        <begin position="8"/>
        <end position="138"/>
    </location>
</feature>
<dbReference type="InterPro" id="IPR024956">
    <property type="entry name" value="tRNAHis_GuaTrfase_cat"/>
</dbReference>
<dbReference type="PANTHER" id="PTHR12729:SF1">
    <property type="entry name" value="TRNAHIS GUANYLYLTRANSFERASE CATALYTIC DOMAIN-CONTAINING PROTEIN"/>
    <property type="match status" value="1"/>
</dbReference>
<dbReference type="GO" id="GO:0000287">
    <property type="term" value="F:magnesium ion binding"/>
    <property type="evidence" value="ECO:0007669"/>
    <property type="project" value="InterPro"/>
</dbReference>
<name>A0A4Y6UUD6_SACBS</name>
<gene>
    <name evidence="2" type="ORF">FFV09_04480</name>
</gene>
<protein>
    <recommendedName>
        <fullName evidence="1">tRNAHis guanylyltransferase catalytic domain-containing protein</fullName>
    </recommendedName>
</protein>
<proteinExistence type="predicted"/>
<organism evidence="2 3">
    <name type="scientific">Saccharibacillus brassicae</name>
    <dbReference type="NCBI Taxonomy" id="2583377"/>
    <lineage>
        <taxon>Bacteria</taxon>
        <taxon>Bacillati</taxon>
        <taxon>Bacillota</taxon>
        <taxon>Bacilli</taxon>
        <taxon>Bacillales</taxon>
        <taxon>Paenibacillaceae</taxon>
        <taxon>Saccharibacillus</taxon>
    </lineage>
</organism>
<keyword evidence="3" id="KW-1185">Reference proteome</keyword>
<evidence type="ECO:0000313" key="3">
    <source>
        <dbReference type="Proteomes" id="UP000316968"/>
    </source>
</evidence>
<dbReference type="RefSeq" id="WP_141446564.1">
    <property type="nucleotide sequence ID" value="NZ_CP041217.1"/>
</dbReference>
<dbReference type="Pfam" id="PF04446">
    <property type="entry name" value="Thg1"/>
    <property type="match status" value="1"/>
</dbReference>
<dbReference type="GO" id="GO:0008193">
    <property type="term" value="F:tRNA guanylyltransferase activity"/>
    <property type="evidence" value="ECO:0007669"/>
    <property type="project" value="InterPro"/>
</dbReference>
<dbReference type="InterPro" id="IPR007537">
    <property type="entry name" value="tRNAHis_GuaTrfase_Thg1"/>
</dbReference>
<evidence type="ECO:0000259" key="1">
    <source>
        <dbReference type="Pfam" id="PF04446"/>
    </source>
</evidence>
<sequence length="247" mass="28825">MPIDDFGARMKSYENAFRHYLPGRMPVVIRIDGCHFHSFTKGMDKPFDEPLIRAFWETCKYLALNLMGCKLVYHQSDEISILLTNYDKLTTSSWFENNLQKMVSVASSIATAKFNEEIRAVYPDRPLATFDARAWVLPLDEVTNYFLWRQMDATKNSISMFAQAHFAHRELQGLDGSSLQEKLFAEKGLNWNDLPAWQKRGACVVKREFLKGTAVRRRWEVDLDIPVFSQDRAYINRFVYSDREKDV</sequence>
<dbReference type="PANTHER" id="PTHR12729">
    <property type="entry name" value="TRNA(HIS) GUANYLYLTRANSFERASE-RELATED"/>
    <property type="match status" value="1"/>
</dbReference>
<dbReference type="GO" id="GO:0006400">
    <property type="term" value="P:tRNA modification"/>
    <property type="evidence" value="ECO:0007669"/>
    <property type="project" value="InterPro"/>
</dbReference>
<dbReference type="KEGG" id="saca:FFV09_04480"/>